<dbReference type="AlphaFoldDB" id="A0A9N9J0G5"/>
<sequence length="392" mass="45482">MKKPSKKQPKSSASEKSPINTLSNDKKGLASSKNTSKKPINKIIKKEIMKRDTVKTENNEIVTLSEEISSNGQDIKFNKNSDEVEEKSSSVSKKRKRSDTGHINHTNSKLDPEYRLDIKKKWEIARRINISPEERNKSINSLFELVRGNVPGLLFKNDTSRVIETCLKYGSKEQRNIIASELEGRLLEASKNKYAKYIVCKLMKFCPEYRSKMLTEFKGQVKKLFLHTEARNVLLEVYELSNANQRSSLLQEFYGPEFTLFKRTENLNIKDLIAEDPSKKDRILKNLFQTIQHIINKQESFNYIIMHRILLEYFTYADDHKIKEVIEAICEHIPLFLHTYEGSQVAMLCFSYGSVKGRKVMLKSLKEYITKICKEEYGYLVLLRALDVVDDT</sequence>
<reference evidence="4" key="1">
    <citation type="submission" date="2021-06" db="EMBL/GenBank/DDBJ databases">
        <authorList>
            <person name="Kallberg Y."/>
            <person name="Tangrot J."/>
            <person name="Rosling A."/>
        </authorList>
    </citation>
    <scope>NUCLEOTIDE SEQUENCE</scope>
    <source>
        <strain evidence="4">MA453B</strain>
    </source>
</reference>
<dbReference type="PANTHER" id="PTHR13389:SF0">
    <property type="entry name" value="PUMILIO HOMOLOG 3"/>
    <property type="match status" value="1"/>
</dbReference>
<feature type="region of interest" description="Disordered" evidence="2">
    <location>
        <begin position="1"/>
        <end position="57"/>
    </location>
</feature>
<dbReference type="InterPro" id="IPR001313">
    <property type="entry name" value="Pumilio_RNA-bd_rpt"/>
</dbReference>
<dbReference type="EMBL" id="CAJVPY010016645">
    <property type="protein sequence ID" value="CAG8758070.1"/>
    <property type="molecule type" value="Genomic_DNA"/>
</dbReference>
<dbReference type="OrthoDB" id="497380at2759"/>
<evidence type="ECO:0000256" key="1">
    <source>
        <dbReference type="ARBA" id="ARBA00022737"/>
    </source>
</evidence>
<name>A0A9N9J0G5_9GLOM</name>
<feature type="domain" description="PUM-HD" evidence="3">
    <location>
        <begin position="123"/>
        <end position="392"/>
    </location>
</feature>
<dbReference type="Proteomes" id="UP000789405">
    <property type="component" value="Unassembled WGS sequence"/>
</dbReference>
<dbReference type="PROSITE" id="PS50303">
    <property type="entry name" value="PUM_HD"/>
    <property type="match status" value="1"/>
</dbReference>
<accession>A0A9N9J0G5</accession>
<dbReference type="InterPro" id="IPR011989">
    <property type="entry name" value="ARM-like"/>
</dbReference>
<dbReference type="GO" id="GO:0005730">
    <property type="term" value="C:nucleolus"/>
    <property type="evidence" value="ECO:0007669"/>
    <property type="project" value="TreeGrafter"/>
</dbReference>
<keyword evidence="1" id="KW-0677">Repeat</keyword>
<dbReference type="GO" id="GO:0006417">
    <property type="term" value="P:regulation of translation"/>
    <property type="evidence" value="ECO:0007669"/>
    <property type="project" value="TreeGrafter"/>
</dbReference>
<dbReference type="InterPro" id="IPR040059">
    <property type="entry name" value="PUM3"/>
</dbReference>
<organism evidence="4 5">
    <name type="scientific">Dentiscutata erythropus</name>
    <dbReference type="NCBI Taxonomy" id="1348616"/>
    <lineage>
        <taxon>Eukaryota</taxon>
        <taxon>Fungi</taxon>
        <taxon>Fungi incertae sedis</taxon>
        <taxon>Mucoromycota</taxon>
        <taxon>Glomeromycotina</taxon>
        <taxon>Glomeromycetes</taxon>
        <taxon>Diversisporales</taxon>
        <taxon>Gigasporaceae</taxon>
        <taxon>Dentiscutata</taxon>
    </lineage>
</organism>
<dbReference type="SMART" id="SM00025">
    <property type="entry name" value="Pumilio"/>
    <property type="match status" value="4"/>
</dbReference>
<evidence type="ECO:0000259" key="3">
    <source>
        <dbReference type="PROSITE" id="PS50303"/>
    </source>
</evidence>
<evidence type="ECO:0000313" key="4">
    <source>
        <dbReference type="EMBL" id="CAG8758070.1"/>
    </source>
</evidence>
<dbReference type="GO" id="GO:0003729">
    <property type="term" value="F:mRNA binding"/>
    <property type="evidence" value="ECO:0007669"/>
    <property type="project" value="TreeGrafter"/>
</dbReference>
<feature type="compositionally biased region" description="Basic and acidic residues" evidence="2">
    <location>
        <begin position="76"/>
        <end position="88"/>
    </location>
</feature>
<feature type="compositionally biased region" description="Basic and acidic residues" evidence="2">
    <location>
        <begin position="98"/>
        <end position="108"/>
    </location>
</feature>
<evidence type="ECO:0000256" key="2">
    <source>
        <dbReference type="SAM" id="MobiDB-lite"/>
    </source>
</evidence>
<gene>
    <name evidence="4" type="ORF">DERYTH_LOCUS17538</name>
</gene>
<proteinExistence type="predicted"/>
<dbReference type="SUPFAM" id="SSF48371">
    <property type="entry name" value="ARM repeat"/>
    <property type="match status" value="1"/>
</dbReference>
<dbReference type="PANTHER" id="PTHR13389">
    <property type="entry name" value="PUMILIO HOMOLOG 3"/>
    <property type="match status" value="1"/>
</dbReference>
<dbReference type="InterPro" id="IPR016024">
    <property type="entry name" value="ARM-type_fold"/>
</dbReference>
<protein>
    <submittedName>
        <fullName evidence="4">8832_t:CDS:1</fullName>
    </submittedName>
</protein>
<comment type="caution">
    <text evidence="4">The sequence shown here is derived from an EMBL/GenBank/DDBJ whole genome shotgun (WGS) entry which is preliminary data.</text>
</comment>
<evidence type="ECO:0000313" key="5">
    <source>
        <dbReference type="Proteomes" id="UP000789405"/>
    </source>
</evidence>
<keyword evidence="5" id="KW-1185">Reference proteome</keyword>
<feature type="compositionally biased region" description="Basic and acidic residues" evidence="2">
    <location>
        <begin position="44"/>
        <end position="57"/>
    </location>
</feature>
<feature type="non-terminal residue" evidence="4">
    <location>
        <position position="1"/>
    </location>
</feature>
<dbReference type="InterPro" id="IPR033133">
    <property type="entry name" value="PUM-HD"/>
</dbReference>
<feature type="region of interest" description="Disordered" evidence="2">
    <location>
        <begin position="73"/>
        <end position="108"/>
    </location>
</feature>
<dbReference type="Gene3D" id="1.25.10.10">
    <property type="entry name" value="Leucine-rich Repeat Variant"/>
    <property type="match status" value="1"/>
</dbReference>